<comment type="caution">
    <text evidence="1">The sequence shown here is derived from an EMBL/GenBank/DDBJ whole genome shotgun (WGS) entry which is preliminary data.</text>
</comment>
<organism evidence="1 2">
    <name type="scientific">Paracoccus caeni</name>
    <dbReference type="NCBI Taxonomy" id="657651"/>
    <lineage>
        <taxon>Bacteria</taxon>
        <taxon>Pseudomonadati</taxon>
        <taxon>Pseudomonadota</taxon>
        <taxon>Alphaproteobacteria</taxon>
        <taxon>Rhodobacterales</taxon>
        <taxon>Paracoccaceae</taxon>
        <taxon>Paracoccus</taxon>
    </lineage>
</organism>
<proteinExistence type="predicted"/>
<protein>
    <submittedName>
        <fullName evidence="1">Uncharacterized protein</fullName>
    </submittedName>
</protein>
<dbReference type="EMBL" id="JAEPRQ010000020">
    <property type="protein sequence ID" value="MBK4218249.1"/>
    <property type="molecule type" value="Genomic_DNA"/>
</dbReference>
<reference evidence="1" key="1">
    <citation type="submission" date="2021-01" db="EMBL/GenBank/DDBJ databases">
        <title>Paracoccus amoyensis sp. nov., isolated from the surface seawater along the coast of Xiamen Island, China.</title>
        <authorList>
            <person name="Lyu L."/>
        </authorList>
    </citation>
    <scope>NUCLEOTIDE SEQUENCE</scope>
    <source>
        <strain evidence="1">MJ17</strain>
    </source>
</reference>
<accession>A0A934W2Y7</accession>
<evidence type="ECO:0000313" key="1">
    <source>
        <dbReference type="EMBL" id="MBK4218249.1"/>
    </source>
</evidence>
<gene>
    <name evidence="1" type="ORF">JJJ17_20195</name>
</gene>
<dbReference type="RefSeq" id="WP_200689702.1">
    <property type="nucleotide sequence ID" value="NZ_JAEPRQ010000020.1"/>
</dbReference>
<name>A0A934W2Y7_9RHOB</name>
<sequence>MIEKIQDASPAQLLEVGFSGAYQAQVEYHANWRVVQRRLEEIRGDGIAHDAGDGDVYFDLLLRQMEDEQAAYIRMTGEPSHPHSRTRMQIQLTRYWIVSVGEMLRATRNKTTEGSNLRKSMTVLVDRIGAVRMMLAKQDVQIHQAARPDTILSAVMVEGSDGRCDLSCERVSPPNSYQVRPIVNAENGSVCFPVYDPHGDILRVDDRRAISDLILSEFSE</sequence>
<keyword evidence="2" id="KW-1185">Reference proteome</keyword>
<evidence type="ECO:0000313" key="2">
    <source>
        <dbReference type="Proteomes" id="UP000640485"/>
    </source>
</evidence>
<dbReference type="AlphaFoldDB" id="A0A934W2Y7"/>
<dbReference type="Proteomes" id="UP000640485">
    <property type="component" value="Unassembled WGS sequence"/>
</dbReference>